<dbReference type="Proteomes" id="UP000887013">
    <property type="component" value="Unassembled WGS sequence"/>
</dbReference>
<gene>
    <name evidence="1" type="ORF">NPIL_688621</name>
</gene>
<sequence length="119" mass="13405">MTSVSGHEMLSHSEIRHSGIISFGKSSNILAVWSAAPPCWNDAAKLPCSHSFGCTKLRNITGRSYRNCFAILFKKLWAYNPKMCNIIQNSNSITVEMSFMNLFWIVWSPVAKVMFVKGK</sequence>
<dbReference type="EMBL" id="BMAW01072202">
    <property type="protein sequence ID" value="GFT81736.1"/>
    <property type="molecule type" value="Genomic_DNA"/>
</dbReference>
<keyword evidence="2" id="KW-1185">Reference proteome</keyword>
<name>A0A8X6PRM8_NEPPI</name>
<evidence type="ECO:0000313" key="2">
    <source>
        <dbReference type="Proteomes" id="UP000887013"/>
    </source>
</evidence>
<protein>
    <submittedName>
        <fullName evidence="1">Uncharacterized protein</fullName>
    </submittedName>
</protein>
<accession>A0A8X6PRM8</accession>
<evidence type="ECO:0000313" key="1">
    <source>
        <dbReference type="EMBL" id="GFT81736.1"/>
    </source>
</evidence>
<proteinExistence type="predicted"/>
<dbReference type="AlphaFoldDB" id="A0A8X6PRM8"/>
<organism evidence="1 2">
    <name type="scientific">Nephila pilipes</name>
    <name type="common">Giant wood spider</name>
    <name type="synonym">Nephila maculata</name>
    <dbReference type="NCBI Taxonomy" id="299642"/>
    <lineage>
        <taxon>Eukaryota</taxon>
        <taxon>Metazoa</taxon>
        <taxon>Ecdysozoa</taxon>
        <taxon>Arthropoda</taxon>
        <taxon>Chelicerata</taxon>
        <taxon>Arachnida</taxon>
        <taxon>Araneae</taxon>
        <taxon>Araneomorphae</taxon>
        <taxon>Entelegynae</taxon>
        <taxon>Araneoidea</taxon>
        <taxon>Nephilidae</taxon>
        <taxon>Nephila</taxon>
    </lineage>
</organism>
<reference evidence="1" key="1">
    <citation type="submission" date="2020-08" db="EMBL/GenBank/DDBJ databases">
        <title>Multicomponent nature underlies the extraordinary mechanical properties of spider dragline silk.</title>
        <authorList>
            <person name="Kono N."/>
            <person name="Nakamura H."/>
            <person name="Mori M."/>
            <person name="Yoshida Y."/>
            <person name="Ohtoshi R."/>
            <person name="Malay A.D."/>
            <person name="Moran D.A.P."/>
            <person name="Tomita M."/>
            <person name="Numata K."/>
            <person name="Arakawa K."/>
        </authorList>
    </citation>
    <scope>NUCLEOTIDE SEQUENCE</scope>
</reference>
<comment type="caution">
    <text evidence="1">The sequence shown here is derived from an EMBL/GenBank/DDBJ whole genome shotgun (WGS) entry which is preliminary data.</text>
</comment>